<dbReference type="Pfam" id="PF10706">
    <property type="entry name" value="Aminoglyc_resit"/>
    <property type="match status" value="1"/>
</dbReference>
<comment type="caution">
    <text evidence="2">The sequence shown here is derived from an EMBL/GenBank/DDBJ whole genome shotgun (WGS) entry which is preliminary data.</text>
</comment>
<dbReference type="RefSeq" id="WP_250873169.1">
    <property type="nucleotide sequence ID" value="NZ_JALXFV010000003.1"/>
</dbReference>
<dbReference type="SUPFAM" id="SSF81301">
    <property type="entry name" value="Nucleotidyltransferase"/>
    <property type="match status" value="1"/>
</dbReference>
<accession>A0ABD6AV19</accession>
<name>A0ABD6AV19_9EURY</name>
<dbReference type="Proteomes" id="UP001597187">
    <property type="component" value="Unassembled WGS sequence"/>
</dbReference>
<feature type="region of interest" description="Disordered" evidence="1">
    <location>
        <begin position="169"/>
        <end position="197"/>
    </location>
</feature>
<dbReference type="InterPro" id="IPR043519">
    <property type="entry name" value="NT_sf"/>
</dbReference>
<protein>
    <submittedName>
        <fullName evidence="2">Nucleotidyltransferase domain-containing protein</fullName>
    </submittedName>
</protein>
<dbReference type="EMBL" id="JBHUDC010000003">
    <property type="protein sequence ID" value="MFD1513211.1"/>
    <property type="molecule type" value="Genomic_DNA"/>
</dbReference>
<feature type="region of interest" description="Disordered" evidence="1">
    <location>
        <begin position="107"/>
        <end position="126"/>
    </location>
</feature>
<dbReference type="Gene3D" id="3.30.460.40">
    <property type="match status" value="1"/>
</dbReference>
<feature type="compositionally biased region" description="Basic and acidic residues" evidence="1">
    <location>
        <begin position="107"/>
        <end position="116"/>
    </location>
</feature>
<dbReference type="InterPro" id="IPR019646">
    <property type="entry name" value="Aminoglyc_AdlTrfase"/>
</dbReference>
<evidence type="ECO:0000256" key="1">
    <source>
        <dbReference type="SAM" id="MobiDB-lite"/>
    </source>
</evidence>
<evidence type="ECO:0000313" key="3">
    <source>
        <dbReference type="Proteomes" id="UP001597187"/>
    </source>
</evidence>
<feature type="compositionally biased region" description="Basic and acidic residues" evidence="1">
    <location>
        <begin position="169"/>
        <end position="183"/>
    </location>
</feature>
<dbReference type="AlphaFoldDB" id="A0ABD6AV19"/>
<reference evidence="2 3" key="1">
    <citation type="journal article" date="2019" name="Int. J. Syst. Evol. Microbiol.">
        <title>The Global Catalogue of Microorganisms (GCM) 10K type strain sequencing project: providing services to taxonomists for standard genome sequencing and annotation.</title>
        <authorList>
            <consortium name="The Broad Institute Genomics Platform"/>
            <consortium name="The Broad Institute Genome Sequencing Center for Infectious Disease"/>
            <person name="Wu L."/>
            <person name="Ma J."/>
        </authorList>
    </citation>
    <scope>NUCLEOTIDE SEQUENCE [LARGE SCALE GENOMIC DNA]</scope>
    <source>
        <strain evidence="2 3">CGMCC 1.12563</strain>
    </source>
</reference>
<evidence type="ECO:0000313" key="2">
    <source>
        <dbReference type="EMBL" id="MFD1513211.1"/>
    </source>
</evidence>
<sequence>MTYPTPVPHREALFALCDRLPDDLPWAVTASENLALRGFDVSPGDLDVTTTADGAYRIESLFSETVTRAVVPPAEAEAEFIRSHFGALSLHGTEVELMGDVEHRVGEAKPPRRTDETADGEWVPDPPVAETREFLTVEGRDVPVMPLAVEAAGYRARGDHDRAATVEARIEAADGRETDRDDAQTGSRIPAETEGER</sequence>
<keyword evidence="3" id="KW-1185">Reference proteome</keyword>
<proteinExistence type="predicted"/>
<gene>
    <name evidence="2" type="ORF">ACFSBT_07975</name>
</gene>
<organism evidence="2 3">
    <name type="scientific">Halomarina rubra</name>
    <dbReference type="NCBI Taxonomy" id="2071873"/>
    <lineage>
        <taxon>Archaea</taxon>
        <taxon>Methanobacteriati</taxon>
        <taxon>Methanobacteriota</taxon>
        <taxon>Stenosarchaea group</taxon>
        <taxon>Halobacteria</taxon>
        <taxon>Halobacteriales</taxon>
        <taxon>Natronomonadaceae</taxon>
        <taxon>Halomarina</taxon>
    </lineage>
</organism>